<feature type="domain" description="Alpha-L-fucosidase C-terminal" evidence="8">
    <location>
        <begin position="448"/>
        <end position="530"/>
    </location>
</feature>
<dbReference type="InterPro" id="IPR057739">
    <property type="entry name" value="Glyco_hydro_29_N"/>
</dbReference>
<dbReference type="Gene3D" id="3.20.20.80">
    <property type="entry name" value="Glycosidases"/>
    <property type="match status" value="1"/>
</dbReference>
<protein>
    <recommendedName>
        <fullName evidence="2">alpha-L-fucosidase</fullName>
        <ecNumber evidence="2">3.2.1.51</ecNumber>
    </recommendedName>
</protein>
<evidence type="ECO:0000256" key="3">
    <source>
        <dbReference type="ARBA" id="ARBA00022729"/>
    </source>
</evidence>
<dbReference type="SMART" id="SM00812">
    <property type="entry name" value="Alpha_L_fucos"/>
    <property type="match status" value="1"/>
</dbReference>
<dbReference type="InterPro" id="IPR006311">
    <property type="entry name" value="TAT_signal"/>
</dbReference>
<feature type="chain" id="PRO_5040858087" description="alpha-L-fucosidase" evidence="6">
    <location>
        <begin position="27"/>
        <end position="535"/>
    </location>
</feature>
<sequence length="535" mass="61112">MPISRRNILKSLAIGVPALQLNPALALSNTGTKVPTELLPIDKGQFEGTRASLRSYQIPDWFRDAKFGIWAHWGPQSAVEAGDWYARNMYIQGNKQYEHHVKTYGHPSKFGFKDTIPAWKAEKFDADYLLGLYKKAGAKYFMTMGVHHDNFDLWNSKHNRWNSVNMGPKKDIVGLFKKAAQKHGLKFGISDHLWVTYKWFSSSKGSDKDGPLAGVPYDGADPKNFDYYGRCEEVFNRKLDWDENGIPESWKRHWFDRIKDLVDQYEPDLLYCDGHMPFEEHGLSILAHLYNKSANKNGEKTQAVYTSKRPEDSAPGTGICVFDVERGVVESIWPQPWQTDTCIGDWHYNRERVGRYKSTKTVVDLLVDIVSRNGNLMLNFPLPASGMLDNDELTVLDGITKWMAVNSEGIYATRPWKIYGEGPQSQITKNEKEVNSAQQFNERNRKQFTHEDVRFTTKGKDLYAFFMGWPEGQQVVIRPLSTNSEQKVGRIDNVELLGHGKVQFTRDNEGLKVILPAQKPCENAYTLKVTGVDLI</sequence>
<feature type="domain" description="Glycoside hydrolase family 29 N-terminal" evidence="7">
    <location>
        <begin position="43"/>
        <end position="408"/>
    </location>
</feature>
<evidence type="ECO:0000313" key="9">
    <source>
        <dbReference type="EMBL" id="MCU7547975.1"/>
    </source>
</evidence>
<evidence type="ECO:0000256" key="6">
    <source>
        <dbReference type="SAM" id="SignalP"/>
    </source>
</evidence>
<dbReference type="EC" id="3.2.1.51" evidence="2"/>
<dbReference type="InterPro" id="IPR000933">
    <property type="entry name" value="Glyco_hydro_29"/>
</dbReference>
<dbReference type="InterPro" id="IPR013780">
    <property type="entry name" value="Glyco_hydro_b"/>
</dbReference>
<evidence type="ECO:0000256" key="1">
    <source>
        <dbReference type="ARBA" id="ARBA00007951"/>
    </source>
</evidence>
<evidence type="ECO:0000313" key="10">
    <source>
        <dbReference type="Proteomes" id="UP001155483"/>
    </source>
</evidence>
<dbReference type="Pfam" id="PF01120">
    <property type="entry name" value="Alpha_L_fucos"/>
    <property type="match status" value="1"/>
</dbReference>
<evidence type="ECO:0000259" key="7">
    <source>
        <dbReference type="Pfam" id="PF01120"/>
    </source>
</evidence>
<dbReference type="SUPFAM" id="SSF51445">
    <property type="entry name" value="(Trans)glycosidases"/>
    <property type="match status" value="1"/>
</dbReference>
<dbReference type="EMBL" id="JAOTIF010000001">
    <property type="protein sequence ID" value="MCU7547975.1"/>
    <property type="molecule type" value="Genomic_DNA"/>
</dbReference>
<dbReference type="GO" id="GO:0006004">
    <property type="term" value="P:fucose metabolic process"/>
    <property type="evidence" value="ECO:0007669"/>
    <property type="project" value="TreeGrafter"/>
</dbReference>
<keyword evidence="4" id="KW-0378">Hydrolase</keyword>
<feature type="signal peptide" evidence="6">
    <location>
        <begin position="1"/>
        <end position="26"/>
    </location>
</feature>
<keyword evidence="10" id="KW-1185">Reference proteome</keyword>
<evidence type="ECO:0000256" key="5">
    <source>
        <dbReference type="ARBA" id="ARBA00023295"/>
    </source>
</evidence>
<proteinExistence type="inferred from homology"/>
<dbReference type="GO" id="GO:0005764">
    <property type="term" value="C:lysosome"/>
    <property type="evidence" value="ECO:0007669"/>
    <property type="project" value="TreeGrafter"/>
</dbReference>
<dbReference type="Pfam" id="PF16757">
    <property type="entry name" value="Fucosidase_C"/>
    <property type="match status" value="1"/>
</dbReference>
<keyword evidence="5" id="KW-0326">Glycosidase</keyword>
<name>A0A9X2XT11_9BACT</name>
<dbReference type="AlphaFoldDB" id="A0A9X2XT11"/>
<dbReference type="InterPro" id="IPR031919">
    <property type="entry name" value="Fucosidase_C"/>
</dbReference>
<dbReference type="PANTHER" id="PTHR10030:SF37">
    <property type="entry name" value="ALPHA-L-FUCOSIDASE-RELATED"/>
    <property type="match status" value="1"/>
</dbReference>
<dbReference type="Gene3D" id="2.60.40.1180">
    <property type="entry name" value="Golgi alpha-mannosidase II"/>
    <property type="match status" value="1"/>
</dbReference>
<dbReference type="PANTHER" id="PTHR10030">
    <property type="entry name" value="ALPHA-L-FUCOSIDASE"/>
    <property type="match status" value="1"/>
</dbReference>
<evidence type="ECO:0000259" key="8">
    <source>
        <dbReference type="Pfam" id="PF16757"/>
    </source>
</evidence>
<dbReference type="InterPro" id="IPR017853">
    <property type="entry name" value="GH"/>
</dbReference>
<dbReference type="PROSITE" id="PS51318">
    <property type="entry name" value="TAT"/>
    <property type="match status" value="1"/>
</dbReference>
<gene>
    <name evidence="9" type="ORF">OCK74_02565</name>
</gene>
<reference evidence="9" key="1">
    <citation type="submission" date="2022-09" db="EMBL/GenBank/DDBJ databases">
        <authorList>
            <person name="Yuan C."/>
            <person name="Ke Z."/>
        </authorList>
    </citation>
    <scope>NUCLEOTIDE SEQUENCE</scope>
    <source>
        <strain evidence="9">LB-8</strain>
    </source>
</reference>
<reference evidence="9" key="2">
    <citation type="submission" date="2023-04" db="EMBL/GenBank/DDBJ databases">
        <title>Paracnuella aquatica gen. nov., sp. nov., a member of the family Chitinophagaceae isolated from a hot spring.</title>
        <authorList>
            <person name="Wang C."/>
        </authorList>
    </citation>
    <scope>NUCLEOTIDE SEQUENCE</scope>
    <source>
        <strain evidence="9">LB-8</strain>
    </source>
</reference>
<comment type="similarity">
    <text evidence="1">Belongs to the glycosyl hydrolase 29 family.</text>
</comment>
<dbReference type="GO" id="GO:0016139">
    <property type="term" value="P:glycoside catabolic process"/>
    <property type="evidence" value="ECO:0007669"/>
    <property type="project" value="TreeGrafter"/>
</dbReference>
<keyword evidence="3 6" id="KW-0732">Signal</keyword>
<organism evidence="9 10">
    <name type="scientific">Paraflavisolibacter caeni</name>
    <dbReference type="NCBI Taxonomy" id="2982496"/>
    <lineage>
        <taxon>Bacteria</taxon>
        <taxon>Pseudomonadati</taxon>
        <taxon>Bacteroidota</taxon>
        <taxon>Chitinophagia</taxon>
        <taxon>Chitinophagales</taxon>
        <taxon>Chitinophagaceae</taxon>
        <taxon>Paraflavisolibacter</taxon>
    </lineage>
</organism>
<dbReference type="RefSeq" id="WP_279295419.1">
    <property type="nucleotide sequence ID" value="NZ_JAOTIF010000001.1"/>
</dbReference>
<dbReference type="GO" id="GO:0004560">
    <property type="term" value="F:alpha-L-fucosidase activity"/>
    <property type="evidence" value="ECO:0007669"/>
    <property type="project" value="InterPro"/>
</dbReference>
<evidence type="ECO:0000256" key="2">
    <source>
        <dbReference type="ARBA" id="ARBA00012662"/>
    </source>
</evidence>
<dbReference type="Proteomes" id="UP001155483">
    <property type="component" value="Unassembled WGS sequence"/>
</dbReference>
<evidence type="ECO:0000256" key="4">
    <source>
        <dbReference type="ARBA" id="ARBA00022801"/>
    </source>
</evidence>
<comment type="caution">
    <text evidence="9">The sequence shown here is derived from an EMBL/GenBank/DDBJ whole genome shotgun (WGS) entry which is preliminary data.</text>
</comment>
<accession>A0A9X2XT11</accession>